<accession>A0ABT6THJ3</accession>
<evidence type="ECO:0000256" key="1">
    <source>
        <dbReference type="SAM" id="Phobius"/>
    </source>
</evidence>
<comment type="caution">
    <text evidence="2">The sequence shown here is derived from an EMBL/GenBank/DDBJ whole genome shotgun (WGS) entry which is preliminary data.</text>
</comment>
<dbReference type="RefSeq" id="WP_282908943.1">
    <property type="nucleotide sequence ID" value="NZ_JAGRPV010000001.1"/>
</dbReference>
<name>A0ABT6THJ3_9BACL</name>
<keyword evidence="1" id="KW-0812">Transmembrane</keyword>
<feature type="transmembrane region" description="Helical" evidence="1">
    <location>
        <begin position="30"/>
        <end position="53"/>
    </location>
</feature>
<gene>
    <name evidence="2" type="ORF">KB449_13830</name>
</gene>
<proteinExistence type="predicted"/>
<organism evidence="2 3">
    <name type="scientific">Cohnella hashimotonis</name>
    <dbReference type="NCBI Taxonomy" id="2826895"/>
    <lineage>
        <taxon>Bacteria</taxon>
        <taxon>Bacillati</taxon>
        <taxon>Bacillota</taxon>
        <taxon>Bacilli</taxon>
        <taxon>Bacillales</taxon>
        <taxon>Paenibacillaceae</taxon>
        <taxon>Cohnella</taxon>
    </lineage>
</organism>
<dbReference type="Proteomes" id="UP001161691">
    <property type="component" value="Unassembled WGS sequence"/>
</dbReference>
<protein>
    <submittedName>
        <fullName evidence="2">Uncharacterized protein</fullName>
    </submittedName>
</protein>
<reference evidence="2" key="1">
    <citation type="submission" date="2023-04" db="EMBL/GenBank/DDBJ databases">
        <title>Comparative genomic analysis of Cohnella hashimotonis sp. nov., isolated from the International Space Station.</title>
        <authorList>
            <person name="Venkateswaran K."/>
            <person name="Simpson A."/>
        </authorList>
    </citation>
    <scope>NUCLEOTIDE SEQUENCE</scope>
    <source>
        <strain evidence="2">F6_2S_P_1</strain>
    </source>
</reference>
<dbReference type="EMBL" id="JAGRPV010000001">
    <property type="protein sequence ID" value="MDI4646051.1"/>
    <property type="molecule type" value="Genomic_DNA"/>
</dbReference>
<evidence type="ECO:0000313" key="3">
    <source>
        <dbReference type="Proteomes" id="UP001161691"/>
    </source>
</evidence>
<keyword evidence="1" id="KW-0472">Membrane</keyword>
<evidence type="ECO:0000313" key="2">
    <source>
        <dbReference type="EMBL" id="MDI4646051.1"/>
    </source>
</evidence>
<keyword evidence="1" id="KW-1133">Transmembrane helix</keyword>
<keyword evidence="3" id="KW-1185">Reference proteome</keyword>
<sequence length="58" mass="6151">MNGTIEWPSGARQIIEEKAGEAGEAGAAGFSMSATVVFGIGLILTVLIVVSIYKRRRK</sequence>